<gene>
    <name evidence="1" type="ORF">S03H2_10729</name>
</gene>
<comment type="caution">
    <text evidence="1">The sequence shown here is derived from an EMBL/GenBank/DDBJ whole genome shotgun (WGS) entry which is preliminary data.</text>
</comment>
<feature type="non-terminal residue" evidence="1">
    <location>
        <position position="1"/>
    </location>
</feature>
<proteinExistence type="predicted"/>
<protein>
    <submittedName>
        <fullName evidence="1">Uncharacterized protein</fullName>
    </submittedName>
</protein>
<reference evidence="1" key="1">
    <citation type="journal article" date="2014" name="Front. Microbiol.">
        <title>High frequency of phylogenetically diverse reductive dehalogenase-homologous genes in deep subseafloor sedimentary metagenomes.</title>
        <authorList>
            <person name="Kawai M."/>
            <person name="Futagami T."/>
            <person name="Toyoda A."/>
            <person name="Takaki Y."/>
            <person name="Nishi S."/>
            <person name="Hori S."/>
            <person name="Arai W."/>
            <person name="Tsubouchi T."/>
            <person name="Morono Y."/>
            <person name="Uchiyama I."/>
            <person name="Ito T."/>
            <person name="Fujiyama A."/>
            <person name="Inagaki F."/>
            <person name="Takami H."/>
        </authorList>
    </citation>
    <scope>NUCLEOTIDE SEQUENCE</scope>
    <source>
        <strain evidence="1">Expedition CK06-06</strain>
    </source>
</reference>
<evidence type="ECO:0000313" key="1">
    <source>
        <dbReference type="EMBL" id="GAH37329.1"/>
    </source>
</evidence>
<dbReference type="AlphaFoldDB" id="X1G6Y6"/>
<dbReference type="EMBL" id="BARU01005505">
    <property type="protein sequence ID" value="GAH37329.1"/>
    <property type="molecule type" value="Genomic_DNA"/>
</dbReference>
<sequence length="39" mass="4523">PKVVIGKKICNEALIEKTTEEQGKINRDKIAKENFKDFF</sequence>
<name>X1G6Y6_9ZZZZ</name>
<accession>X1G6Y6</accession>
<organism evidence="1">
    <name type="scientific">marine sediment metagenome</name>
    <dbReference type="NCBI Taxonomy" id="412755"/>
    <lineage>
        <taxon>unclassified sequences</taxon>
        <taxon>metagenomes</taxon>
        <taxon>ecological metagenomes</taxon>
    </lineage>
</organism>